<accession>A0ABS9BEI5</accession>
<dbReference type="PRINTS" id="PR00081">
    <property type="entry name" value="GDHRDH"/>
</dbReference>
<dbReference type="EMBL" id="JAKEVY010000001">
    <property type="protein sequence ID" value="MCF1714133.1"/>
    <property type="molecule type" value="Genomic_DNA"/>
</dbReference>
<keyword evidence="4" id="KW-1185">Reference proteome</keyword>
<reference evidence="3 4" key="1">
    <citation type="submission" date="2022-01" db="EMBL/GenBank/DDBJ databases">
        <title>Flavihumibacter sp. nov., isolated from sediment of a river.</title>
        <authorList>
            <person name="Liu H."/>
        </authorList>
    </citation>
    <scope>NUCLEOTIDE SEQUENCE [LARGE SCALE GENOMIC DNA]</scope>
    <source>
        <strain evidence="3 4">RY-1</strain>
    </source>
</reference>
<dbReference type="Proteomes" id="UP001200145">
    <property type="component" value="Unassembled WGS sequence"/>
</dbReference>
<organism evidence="3 4">
    <name type="scientific">Flavihumibacter fluminis</name>
    <dbReference type="NCBI Taxonomy" id="2909236"/>
    <lineage>
        <taxon>Bacteria</taxon>
        <taxon>Pseudomonadati</taxon>
        <taxon>Bacteroidota</taxon>
        <taxon>Chitinophagia</taxon>
        <taxon>Chitinophagales</taxon>
        <taxon>Chitinophagaceae</taxon>
        <taxon>Flavihumibacter</taxon>
    </lineage>
</organism>
<evidence type="ECO:0000313" key="4">
    <source>
        <dbReference type="Proteomes" id="UP001200145"/>
    </source>
</evidence>
<protein>
    <submittedName>
        <fullName evidence="3">SDR family NAD(P)-dependent oxidoreductase</fullName>
    </submittedName>
</protein>
<dbReference type="InterPro" id="IPR036291">
    <property type="entry name" value="NAD(P)-bd_dom_sf"/>
</dbReference>
<sequence>MARIFITGSADGLGFLAARRLLALGHEVLLHVRNAARAQELRNKLTAPIQLVTGDLSDMEQTIELANAVNKAGSFDVIIHNAGVYQVNQQTILHVNTIAPYILTCLIQPPQRLIYLCSNMHLQGRLHSAQFEAATNQLTYSDSKFHMVLLAKAIARKWPAVFSNAVDPGWVPTKMGGSGAPDNLDKGYETQVWLATSMEPNACVSGKYFYHRVERKAHPLTEATDLQEQLLQLCEKYSGVKFPG</sequence>
<dbReference type="PANTHER" id="PTHR24320:SF274">
    <property type="entry name" value="CHAIN DEHYDROGENASE, PUTATIVE (AFU_ORTHOLOGUE AFUA_4G00440)-RELATED"/>
    <property type="match status" value="1"/>
</dbReference>
<dbReference type="Gene3D" id="3.40.50.720">
    <property type="entry name" value="NAD(P)-binding Rossmann-like Domain"/>
    <property type="match status" value="1"/>
</dbReference>
<evidence type="ECO:0000256" key="1">
    <source>
        <dbReference type="ARBA" id="ARBA00006484"/>
    </source>
</evidence>
<proteinExistence type="inferred from homology"/>
<evidence type="ECO:0000313" key="3">
    <source>
        <dbReference type="EMBL" id="MCF1714133.1"/>
    </source>
</evidence>
<gene>
    <name evidence="3" type="ORF">L0U88_05790</name>
</gene>
<dbReference type="SUPFAM" id="SSF51735">
    <property type="entry name" value="NAD(P)-binding Rossmann-fold domains"/>
    <property type="match status" value="1"/>
</dbReference>
<dbReference type="RefSeq" id="WP_234864660.1">
    <property type="nucleotide sequence ID" value="NZ_JAKEVY010000001.1"/>
</dbReference>
<name>A0ABS9BEI5_9BACT</name>
<comment type="similarity">
    <text evidence="1">Belongs to the short-chain dehydrogenases/reductases (SDR) family.</text>
</comment>
<evidence type="ECO:0000256" key="2">
    <source>
        <dbReference type="ARBA" id="ARBA00023002"/>
    </source>
</evidence>
<comment type="caution">
    <text evidence="3">The sequence shown here is derived from an EMBL/GenBank/DDBJ whole genome shotgun (WGS) entry which is preliminary data.</text>
</comment>
<dbReference type="PANTHER" id="PTHR24320">
    <property type="entry name" value="RETINOL DEHYDROGENASE"/>
    <property type="match status" value="1"/>
</dbReference>
<keyword evidence="2" id="KW-0560">Oxidoreductase</keyword>
<dbReference type="InterPro" id="IPR002347">
    <property type="entry name" value="SDR_fam"/>
</dbReference>
<dbReference type="Pfam" id="PF00106">
    <property type="entry name" value="adh_short"/>
    <property type="match status" value="1"/>
</dbReference>